<dbReference type="PANTHER" id="PTHR22683:SF1">
    <property type="entry name" value="TYPE VII SECRETION SYSTEM PROTEIN ESSC"/>
    <property type="match status" value="1"/>
</dbReference>
<sequence length="1528" mass="175180">MLKDTKYKIIIFGKNIYREYELSNSEEDLINVGTTKNCQLRFNKDNFFGEFEFNLVRTNDGWQLNGGDSVYFTVDGVMKIYSKDLSHGDEIIVKNQNSNGEIFRINFFIDFGLVEKNYERIIDIGEVQSITIGGTDRCNIYICDTLLESDTITLSLKDNKYYITDNNTKYGVYINGTKIDEYSQILDYDFFELVGYSFYLKDKHLYTSRNENLIVDKLNYMDAVEQKSAFKYPKFNRSTRVKYVIPSEEIEVLQPITKPQKPKKNIIVTLLPALAMLALVVMLRGSMGGGGSFIIYSAATMSIGVLVSIITFMTDGKSYKKSIIERKEKYLEYIEEKEKEIQGKRSNEQRILEKVYRSIDDDITTIKDFGKDLFERDLNDEDFMFVRLGTGINEANCKIKYTKQEFKNTDDELVSMPEKIEKKYRFIANSPIISKFSKSNTIGIVGKRDQLYDILKTITLDITTRQFYKDVKLFYMFKEEDHEKFAWLRWLKNVNNEDEDNSIRNLMYDEESRNYILENLFIELSKREAGLSRRSNDQIETSYVIFVFDKKGIEKHPVSKYIETCNKYNFTFVFFEEYEELLPKGCSEIIRLDNSSTGCLLQSDNGDYVSKFEYSKIPDKTMEDAILKLTAVSVDAVSLESELTKNISLFELLNILSVDDLDLNTRWSESRVYKSMAAPLGVRTKNQIVYLDLNEKHHGPHGLVAGTTGSGKSEILQTYILSMATLFHPYEVGFMIIDFKGGGMANQFRELPHLIGSITNIDGREIDRSLLSIKAELRRRQEMFSRYDVNHIDAYIKLYRDGKATDPIPHLIIIVDEFAELKSEYPEFMKELISTARIGRSLGVHLILATQKPSGVVDNQIWSNSKFKLCLKVQTKEDSNEVIKTPLAAEIVEPGRAYLQVGNNEIFELFQSAYSGAKAIVADGGNSNVFELNKLNLWGKKQLIYSNKKTDEDKNVKTQLQAVIEYVNNYCKVDNIKKLAGICQPPLENVIYLDILKSCVIDIVTGIMATVGLYDDPEQQLQTELNINLSDSNTFIIGSSQSGKTTILQTMIYSIMDNYTPLEVNIYVIDCGNMAMKVFENSNHIGGIVLPAEEERISNLFRMLHNEIDIRKTFFSNNSVGTFEAYKEAGFKNLPQILFVIDNISAFREYYPLYDDELLNLSREGQSVGINIITTATQTNAMGYKTLANFGTRIAYTCNDKGEYSNIFERCRIQPKDTPGRALYMMDKHIVEFQTALCVKGDKEIIRAEKLKAFVEDNKAKYAMQKARQIPEVPEILKGSEVFESNRAQFASPYEIPIGIDYSTVAFNHINLLTIGMLAIMGREKSGKTNFIKHLMTTINKTIFNNLTEAYVFDSMKRQLESVKDFGYVKQYTIDTADIAGMIDNIIEKLENRQSDLIQRRGTKPESELLKEYPLILLVIENSSFIEETAKDKELYDKFSKMTKQLKNLKVAVIFTNLDNAAVAYGTPEIVKQIKENKKVIVFDDVVNLKFVDIEFKQQKEFSKPIKPGDGYLCFGGEVEKIKTILNE</sequence>
<proteinExistence type="predicted"/>
<dbReference type="InterPro" id="IPR050206">
    <property type="entry name" value="FtsK/SpoIIIE/SftA"/>
</dbReference>
<protein>
    <submittedName>
        <fullName evidence="9">Type VII secretion protein EssC</fullName>
    </submittedName>
</protein>
<keyword evidence="1" id="KW-0677">Repeat</keyword>
<name>A0ABU7UP53_9CLOT</name>
<feature type="transmembrane region" description="Helical" evidence="6">
    <location>
        <begin position="293"/>
        <end position="313"/>
    </location>
</feature>
<evidence type="ECO:0000256" key="1">
    <source>
        <dbReference type="ARBA" id="ARBA00022737"/>
    </source>
</evidence>
<dbReference type="InterPro" id="IPR000253">
    <property type="entry name" value="FHA_dom"/>
</dbReference>
<keyword evidence="10" id="KW-1185">Reference proteome</keyword>
<dbReference type="SMART" id="SM00382">
    <property type="entry name" value="AAA"/>
    <property type="match status" value="2"/>
</dbReference>
<dbReference type="InterPro" id="IPR023839">
    <property type="entry name" value="Firmicutes_EssC_C"/>
</dbReference>
<evidence type="ECO:0000259" key="8">
    <source>
        <dbReference type="PROSITE" id="PS50901"/>
    </source>
</evidence>
<keyword evidence="5" id="KW-0175">Coiled coil</keyword>
<dbReference type="PROSITE" id="PS50901">
    <property type="entry name" value="FTSK"/>
    <property type="match status" value="2"/>
</dbReference>
<keyword evidence="2 4" id="KW-0547">Nucleotide-binding</keyword>
<gene>
    <name evidence="9" type="primary">essC</name>
    <name evidence="9" type="ORF">SJI18_09925</name>
</gene>
<feature type="domain" description="FHA" evidence="7">
    <location>
        <begin position="130"/>
        <end position="179"/>
    </location>
</feature>
<evidence type="ECO:0000256" key="4">
    <source>
        <dbReference type="PROSITE-ProRule" id="PRU00289"/>
    </source>
</evidence>
<dbReference type="Pfam" id="PF01580">
    <property type="entry name" value="FtsK_SpoIIIE"/>
    <property type="match status" value="2"/>
</dbReference>
<comment type="caution">
    <text evidence="9">The sequence shown here is derived from an EMBL/GenBank/DDBJ whole genome shotgun (WGS) entry which is preliminary data.</text>
</comment>
<reference evidence="9 10" key="1">
    <citation type="submission" date="2023-11" db="EMBL/GenBank/DDBJ databases">
        <title>Draft genome sequence of a psychrophilic Clostridium strain from permafrost water brine.</title>
        <authorList>
            <person name="Shcherbakova V.A."/>
            <person name="Trubitsyn V.E."/>
            <person name="Zakharyuk A.G."/>
        </authorList>
    </citation>
    <scope>NUCLEOTIDE SEQUENCE [LARGE SCALE GENOMIC DNA]</scope>
    <source>
        <strain evidence="9 10">14F</strain>
    </source>
</reference>
<dbReference type="PROSITE" id="PS50006">
    <property type="entry name" value="FHA_DOMAIN"/>
    <property type="match status" value="1"/>
</dbReference>
<dbReference type="EMBL" id="JAZHFS010000008">
    <property type="protein sequence ID" value="MEF2112624.1"/>
    <property type="molecule type" value="Genomic_DNA"/>
</dbReference>
<evidence type="ECO:0000259" key="7">
    <source>
        <dbReference type="PROSITE" id="PS50006"/>
    </source>
</evidence>
<keyword evidence="6" id="KW-1133">Transmembrane helix</keyword>
<feature type="binding site" evidence="4">
    <location>
        <begin position="1038"/>
        <end position="1045"/>
    </location>
    <ligand>
        <name>ATP</name>
        <dbReference type="ChEBI" id="CHEBI:30616"/>
    </ligand>
</feature>
<dbReference type="InterPro" id="IPR003593">
    <property type="entry name" value="AAA+_ATPase"/>
</dbReference>
<feature type="binding site" evidence="4">
    <location>
        <begin position="706"/>
        <end position="713"/>
    </location>
    <ligand>
        <name>ATP</name>
        <dbReference type="ChEBI" id="CHEBI:30616"/>
    </ligand>
</feature>
<keyword evidence="6" id="KW-0472">Membrane</keyword>
<feature type="transmembrane region" description="Helical" evidence="6">
    <location>
        <begin position="266"/>
        <end position="287"/>
    </location>
</feature>
<accession>A0ABU7UP53</accession>
<dbReference type="InterPro" id="IPR002543">
    <property type="entry name" value="FtsK_dom"/>
</dbReference>
<evidence type="ECO:0000313" key="9">
    <source>
        <dbReference type="EMBL" id="MEF2112624.1"/>
    </source>
</evidence>
<organism evidence="9 10">
    <name type="scientific">Clostridium frigoriphilum</name>
    <dbReference type="NCBI Taxonomy" id="443253"/>
    <lineage>
        <taxon>Bacteria</taxon>
        <taxon>Bacillati</taxon>
        <taxon>Bacillota</taxon>
        <taxon>Clostridia</taxon>
        <taxon>Eubacteriales</taxon>
        <taxon>Clostridiaceae</taxon>
        <taxon>Clostridium</taxon>
    </lineage>
</organism>
<dbReference type="Pfam" id="PF00498">
    <property type="entry name" value="FHA"/>
    <property type="match status" value="1"/>
</dbReference>
<evidence type="ECO:0000256" key="2">
    <source>
        <dbReference type="ARBA" id="ARBA00022741"/>
    </source>
</evidence>
<dbReference type="CDD" id="cd01127">
    <property type="entry name" value="TrwB_TraG_TraD_VirD4"/>
    <property type="match status" value="1"/>
</dbReference>
<dbReference type="PANTHER" id="PTHR22683">
    <property type="entry name" value="SPORULATION PROTEIN RELATED"/>
    <property type="match status" value="1"/>
</dbReference>
<dbReference type="Proteomes" id="UP001498469">
    <property type="component" value="Unassembled WGS sequence"/>
</dbReference>
<dbReference type="RefSeq" id="WP_216250706.1">
    <property type="nucleotide sequence ID" value="NZ_JAZHFS010000008.1"/>
</dbReference>
<evidence type="ECO:0000256" key="6">
    <source>
        <dbReference type="SAM" id="Phobius"/>
    </source>
</evidence>
<feature type="coiled-coil region" evidence="5">
    <location>
        <begin position="320"/>
        <end position="354"/>
    </location>
</feature>
<dbReference type="NCBIfam" id="TIGR03928">
    <property type="entry name" value="T7_EssCb_Firm"/>
    <property type="match status" value="1"/>
</dbReference>
<keyword evidence="3 4" id="KW-0067">ATP-binding</keyword>
<feature type="domain" description="FtsK" evidence="8">
    <location>
        <begin position="1022"/>
        <end position="1205"/>
    </location>
</feature>
<feature type="domain" description="FtsK" evidence="8">
    <location>
        <begin position="686"/>
        <end position="880"/>
    </location>
</feature>
<dbReference type="CDD" id="cd00060">
    <property type="entry name" value="FHA"/>
    <property type="match status" value="1"/>
</dbReference>
<keyword evidence="6" id="KW-0812">Transmembrane</keyword>
<evidence type="ECO:0000256" key="5">
    <source>
        <dbReference type="SAM" id="Coils"/>
    </source>
</evidence>
<evidence type="ECO:0000256" key="3">
    <source>
        <dbReference type="ARBA" id="ARBA00022840"/>
    </source>
</evidence>
<evidence type="ECO:0000313" key="10">
    <source>
        <dbReference type="Proteomes" id="UP001498469"/>
    </source>
</evidence>